<gene>
    <name evidence="1" type="ORF">UFOVP218_105</name>
</gene>
<sequence>MARQELHENYLKKVDAVQKVNEAHLKHKRDIQLINQYDILNQHIQYGSTAYSMYVGNSIDAFI</sequence>
<protein>
    <submittedName>
        <fullName evidence="1">Uncharacterized protein</fullName>
    </submittedName>
</protein>
<proteinExistence type="predicted"/>
<name>A0A6J7WPH3_9CAUD</name>
<evidence type="ECO:0000313" key="1">
    <source>
        <dbReference type="EMBL" id="CAB5218738.1"/>
    </source>
</evidence>
<reference evidence="1" key="1">
    <citation type="submission" date="2020-05" db="EMBL/GenBank/DDBJ databases">
        <authorList>
            <person name="Chiriac C."/>
            <person name="Salcher M."/>
            <person name="Ghai R."/>
            <person name="Kavagutti S V."/>
        </authorList>
    </citation>
    <scope>NUCLEOTIDE SEQUENCE</scope>
</reference>
<organism evidence="1">
    <name type="scientific">uncultured Caudovirales phage</name>
    <dbReference type="NCBI Taxonomy" id="2100421"/>
    <lineage>
        <taxon>Viruses</taxon>
        <taxon>Duplodnaviria</taxon>
        <taxon>Heunggongvirae</taxon>
        <taxon>Uroviricota</taxon>
        <taxon>Caudoviricetes</taxon>
        <taxon>Peduoviridae</taxon>
        <taxon>Maltschvirus</taxon>
        <taxon>Maltschvirus maltsch</taxon>
    </lineage>
</organism>
<dbReference type="EMBL" id="LR798261">
    <property type="protein sequence ID" value="CAB5218738.1"/>
    <property type="molecule type" value="Genomic_DNA"/>
</dbReference>
<accession>A0A6J7WPH3</accession>